<name>A0ABV9JK98_9GAMM</name>
<sequence length="297" mass="32376">MKKFRLYFEEHNRGPLTQLWLQFQRQHSAMFGLVLFVFFLALVLLAPVLSPHDPYLQNPDLLLLAPSWSEAGLVSYAFGTDDLGRDIMSRLITGAVYTFGLSIVAVLMALLLGLALGMMAGMSKGVKSSVFNHLLDLALTIPSLLLAILIVAVLGPGLWNTTWAIVLALLPQFVHGIRNSIQEALKQDYVVAYRLDGANNWQVLRHAVLPNIWEPVTLMSSMALSTAMLDIAALGFLGLGAQAPTAEWGAMIADALDLIYLAPWAIALPGMLLFAAVLSVNLVGDGLRTAIKKRRES</sequence>
<dbReference type="Gene3D" id="1.10.3720.10">
    <property type="entry name" value="MetI-like"/>
    <property type="match status" value="1"/>
</dbReference>
<evidence type="ECO:0000256" key="9">
    <source>
        <dbReference type="RuleBase" id="RU363032"/>
    </source>
</evidence>
<feature type="transmembrane region" description="Helical" evidence="9">
    <location>
        <begin position="261"/>
        <end position="284"/>
    </location>
</feature>
<keyword evidence="7 9" id="KW-0472">Membrane</keyword>
<evidence type="ECO:0000259" key="10">
    <source>
        <dbReference type="PROSITE" id="PS50928"/>
    </source>
</evidence>
<evidence type="ECO:0000313" key="12">
    <source>
        <dbReference type="Proteomes" id="UP001595962"/>
    </source>
</evidence>
<feature type="domain" description="ABC transmembrane type-1" evidence="10">
    <location>
        <begin position="95"/>
        <end position="284"/>
    </location>
</feature>
<evidence type="ECO:0000256" key="8">
    <source>
        <dbReference type="ARBA" id="ARBA00024202"/>
    </source>
</evidence>
<comment type="subcellular location">
    <subcellularLocation>
        <location evidence="1">Cell inner membrane</location>
        <topology evidence="1">Multi-pass membrane protein</topology>
    </subcellularLocation>
    <subcellularLocation>
        <location evidence="9">Cell membrane</location>
        <topology evidence="9">Multi-pass membrane protein</topology>
    </subcellularLocation>
</comment>
<feature type="transmembrane region" description="Helical" evidence="9">
    <location>
        <begin position="29"/>
        <end position="49"/>
    </location>
</feature>
<reference evidence="12" key="1">
    <citation type="journal article" date="2019" name="Int. J. Syst. Evol. Microbiol.">
        <title>The Global Catalogue of Microorganisms (GCM) 10K type strain sequencing project: providing services to taxonomists for standard genome sequencing and annotation.</title>
        <authorList>
            <consortium name="The Broad Institute Genomics Platform"/>
            <consortium name="The Broad Institute Genome Sequencing Center for Infectious Disease"/>
            <person name="Wu L."/>
            <person name="Ma J."/>
        </authorList>
    </citation>
    <scope>NUCLEOTIDE SEQUENCE [LARGE SCALE GENOMIC DNA]</scope>
    <source>
        <strain evidence="12">DT28</strain>
    </source>
</reference>
<dbReference type="PANTHER" id="PTHR43386:SF5">
    <property type="entry name" value="PUTRESCINE EXPORT SYSTEM PERMEASE PROTEIN SAPC"/>
    <property type="match status" value="1"/>
</dbReference>
<keyword evidence="2 9" id="KW-0813">Transport</keyword>
<dbReference type="InterPro" id="IPR035906">
    <property type="entry name" value="MetI-like_sf"/>
</dbReference>
<evidence type="ECO:0000256" key="3">
    <source>
        <dbReference type="ARBA" id="ARBA00022475"/>
    </source>
</evidence>
<dbReference type="CDD" id="cd06261">
    <property type="entry name" value="TM_PBP2"/>
    <property type="match status" value="1"/>
</dbReference>
<feature type="transmembrane region" description="Helical" evidence="9">
    <location>
        <begin position="99"/>
        <end position="122"/>
    </location>
</feature>
<comment type="similarity">
    <text evidence="8">Belongs to the binding-protein-dependent transport system permease family. OppBC subfamily.</text>
</comment>
<dbReference type="InterPro" id="IPR025966">
    <property type="entry name" value="OppC_N"/>
</dbReference>
<dbReference type="InterPro" id="IPR050366">
    <property type="entry name" value="BP-dependent_transpt_permease"/>
</dbReference>
<feature type="transmembrane region" description="Helical" evidence="9">
    <location>
        <begin position="222"/>
        <end position="241"/>
    </location>
</feature>
<evidence type="ECO:0000256" key="7">
    <source>
        <dbReference type="ARBA" id="ARBA00023136"/>
    </source>
</evidence>
<keyword evidence="5 9" id="KW-0812">Transmembrane</keyword>
<organism evidence="11 12">
    <name type="scientific">Rheinheimera marina</name>
    <dbReference type="NCBI Taxonomy" id="1774958"/>
    <lineage>
        <taxon>Bacteria</taxon>
        <taxon>Pseudomonadati</taxon>
        <taxon>Pseudomonadota</taxon>
        <taxon>Gammaproteobacteria</taxon>
        <taxon>Chromatiales</taxon>
        <taxon>Chromatiaceae</taxon>
        <taxon>Rheinheimera</taxon>
    </lineage>
</organism>
<dbReference type="PROSITE" id="PS50928">
    <property type="entry name" value="ABC_TM1"/>
    <property type="match status" value="1"/>
</dbReference>
<dbReference type="SUPFAM" id="SSF161098">
    <property type="entry name" value="MetI-like"/>
    <property type="match status" value="1"/>
</dbReference>
<protein>
    <submittedName>
        <fullName evidence="11">ABC transporter permease subunit</fullName>
    </submittedName>
</protein>
<dbReference type="Proteomes" id="UP001595962">
    <property type="component" value="Unassembled WGS sequence"/>
</dbReference>
<keyword evidence="6 9" id="KW-1133">Transmembrane helix</keyword>
<feature type="transmembrane region" description="Helical" evidence="9">
    <location>
        <begin position="134"/>
        <end position="155"/>
    </location>
</feature>
<gene>
    <name evidence="11" type="ORF">ACFO3I_06525</name>
</gene>
<dbReference type="Pfam" id="PF00528">
    <property type="entry name" value="BPD_transp_1"/>
    <property type="match status" value="1"/>
</dbReference>
<dbReference type="EMBL" id="JBHSGB010000006">
    <property type="protein sequence ID" value="MFC4654674.1"/>
    <property type="molecule type" value="Genomic_DNA"/>
</dbReference>
<feature type="transmembrane region" description="Helical" evidence="9">
    <location>
        <begin position="61"/>
        <end position="79"/>
    </location>
</feature>
<evidence type="ECO:0000256" key="5">
    <source>
        <dbReference type="ARBA" id="ARBA00022692"/>
    </source>
</evidence>
<evidence type="ECO:0000256" key="2">
    <source>
        <dbReference type="ARBA" id="ARBA00022448"/>
    </source>
</evidence>
<proteinExistence type="inferred from homology"/>
<keyword evidence="3" id="KW-1003">Cell membrane</keyword>
<evidence type="ECO:0000256" key="1">
    <source>
        <dbReference type="ARBA" id="ARBA00004429"/>
    </source>
</evidence>
<dbReference type="InterPro" id="IPR000515">
    <property type="entry name" value="MetI-like"/>
</dbReference>
<dbReference type="RefSeq" id="WP_377332717.1">
    <property type="nucleotide sequence ID" value="NZ_JBHSGB010000006.1"/>
</dbReference>
<accession>A0ABV9JK98</accession>
<dbReference type="Pfam" id="PF12911">
    <property type="entry name" value="OppC_N"/>
    <property type="match status" value="1"/>
</dbReference>
<comment type="caution">
    <text evidence="11">The sequence shown here is derived from an EMBL/GenBank/DDBJ whole genome shotgun (WGS) entry which is preliminary data.</text>
</comment>
<keyword evidence="4" id="KW-0997">Cell inner membrane</keyword>
<evidence type="ECO:0000313" key="11">
    <source>
        <dbReference type="EMBL" id="MFC4654674.1"/>
    </source>
</evidence>
<dbReference type="PANTHER" id="PTHR43386">
    <property type="entry name" value="OLIGOPEPTIDE TRANSPORT SYSTEM PERMEASE PROTEIN APPC"/>
    <property type="match status" value="1"/>
</dbReference>
<evidence type="ECO:0000256" key="6">
    <source>
        <dbReference type="ARBA" id="ARBA00022989"/>
    </source>
</evidence>
<keyword evidence="12" id="KW-1185">Reference proteome</keyword>
<evidence type="ECO:0000256" key="4">
    <source>
        <dbReference type="ARBA" id="ARBA00022519"/>
    </source>
</evidence>